<keyword evidence="1" id="KW-0808">Transferase</keyword>
<dbReference type="AlphaFoldDB" id="A0A1H6BRW8"/>
<evidence type="ECO:0000256" key="2">
    <source>
        <dbReference type="ARBA" id="ARBA00022777"/>
    </source>
</evidence>
<reference evidence="4 5" key="1">
    <citation type="submission" date="2016-10" db="EMBL/GenBank/DDBJ databases">
        <authorList>
            <person name="de Groot N.N."/>
        </authorList>
    </citation>
    <scope>NUCLEOTIDE SEQUENCE [LARGE SCALE GENOMIC DNA]</scope>
    <source>
        <strain evidence="4 5">CGMCC 4.7037</strain>
    </source>
</reference>
<dbReference type="GO" id="GO:0000160">
    <property type="term" value="P:phosphorelay signal transduction system"/>
    <property type="evidence" value="ECO:0007669"/>
    <property type="project" value="UniProtKB-KW"/>
</dbReference>
<evidence type="ECO:0000313" key="4">
    <source>
        <dbReference type="EMBL" id="SEG63390.1"/>
    </source>
</evidence>
<keyword evidence="5" id="KW-1185">Reference proteome</keyword>
<accession>A0A1H6BRW8</accession>
<evidence type="ECO:0000313" key="5">
    <source>
        <dbReference type="Proteomes" id="UP000236732"/>
    </source>
</evidence>
<dbReference type="Gene3D" id="3.30.565.10">
    <property type="entry name" value="Histidine kinase-like ATPase, C-terminal domain"/>
    <property type="match status" value="1"/>
</dbReference>
<dbReference type="PANTHER" id="PTHR24421:SF63">
    <property type="entry name" value="SENSOR HISTIDINE KINASE DESK"/>
    <property type="match status" value="1"/>
</dbReference>
<dbReference type="GO" id="GO:0016301">
    <property type="term" value="F:kinase activity"/>
    <property type="evidence" value="ECO:0007669"/>
    <property type="project" value="UniProtKB-KW"/>
</dbReference>
<dbReference type="CDD" id="cd16917">
    <property type="entry name" value="HATPase_UhpB-NarQ-NarX-like"/>
    <property type="match status" value="1"/>
</dbReference>
<proteinExistence type="predicted"/>
<dbReference type="Proteomes" id="UP000236732">
    <property type="component" value="Unassembled WGS sequence"/>
</dbReference>
<keyword evidence="2 4" id="KW-0418">Kinase</keyword>
<dbReference type="OrthoDB" id="5241784at2"/>
<gene>
    <name evidence="4" type="ORF">SAMN05444920_103594</name>
</gene>
<dbReference type="InterPro" id="IPR050482">
    <property type="entry name" value="Sensor_HK_TwoCompSys"/>
</dbReference>
<name>A0A1H6BRW8_9ACTN</name>
<dbReference type="RefSeq" id="WP_103956239.1">
    <property type="nucleotide sequence ID" value="NZ_FNVT01000003.1"/>
</dbReference>
<dbReference type="InterPro" id="IPR036890">
    <property type="entry name" value="HATPase_C_sf"/>
</dbReference>
<dbReference type="SUPFAM" id="SSF55874">
    <property type="entry name" value="ATPase domain of HSP90 chaperone/DNA topoisomerase II/histidine kinase"/>
    <property type="match status" value="1"/>
</dbReference>
<sequence length="123" mass="12614">MSLRTEIDGAAALLGAAGVETRLDVADLPPLPGPAQDALAWAIREGTTNLLRHSEAQTCSITLSRLDGTVRLEIVNDGVRGVAAPGSGLAGVSERARAVSGTSATAVRNGLFRLSVEVPEEAL</sequence>
<evidence type="ECO:0000256" key="3">
    <source>
        <dbReference type="ARBA" id="ARBA00023012"/>
    </source>
</evidence>
<protein>
    <submittedName>
        <fullName evidence="4">Two-component system, NarL family, sensor histidine kinase DesK</fullName>
    </submittedName>
</protein>
<evidence type="ECO:0000256" key="1">
    <source>
        <dbReference type="ARBA" id="ARBA00022679"/>
    </source>
</evidence>
<dbReference type="EMBL" id="FNVT01000003">
    <property type="protein sequence ID" value="SEG63390.1"/>
    <property type="molecule type" value="Genomic_DNA"/>
</dbReference>
<organism evidence="4 5">
    <name type="scientific">Nonomuraea solani</name>
    <dbReference type="NCBI Taxonomy" id="1144553"/>
    <lineage>
        <taxon>Bacteria</taxon>
        <taxon>Bacillati</taxon>
        <taxon>Actinomycetota</taxon>
        <taxon>Actinomycetes</taxon>
        <taxon>Streptosporangiales</taxon>
        <taxon>Streptosporangiaceae</taxon>
        <taxon>Nonomuraea</taxon>
    </lineage>
</organism>
<keyword evidence="3" id="KW-0902">Two-component regulatory system</keyword>
<dbReference type="PANTHER" id="PTHR24421">
    <property type="entry name" value="NITRATE/NITRITE SENSOR PROTEIN NARX-RELATED"/>
    <property type="match status" value="1"/>
</dbReference>